<evidence type="ECO:0000259" key="6">
    <source>
        <dbReference type="Pfam" id="PF16188"/>
    </source>
</evidence>
<dbReference type="SUPFAM" id="SSF55920">
    <property type="entry name" value="Creatinase/aminopeptidase"/>
    <property type="match status" value="1"/>
</dbReference>
<keyword evidence="7" id="KW-0031">Aminopeptidase</keyword>
<name>A0A7W6IL65_9HYPH</name>
<keyword evidence="8" id="KW-1185">Reference proteome</keyword>
<comment type="similarity">
    <text evidence="1">Belongs to the peptidase M24B family.</text>
</comment>
<dbReference type="Proteomes" id="UP000547011">
    <property type="component" value="Unassembled WGS sequence"/>
</dbReference>
<dbReference type="InterPro" id="IPR036005">
    <property type="entry name" value="Creatinase/aminopeptidase-like"/>
</dbReference>
<keyword evidence="3 7" id="KW-0378">Hydrolase</keyword>
<comment type="caution">
    <text evidence="7">The sequence shown here is derived from an EMBL/GenBank/DDBJ whole genome shotgun (WGS) entry which is preliminary data.</text>
</comment>
<dbReference type="GO" id="GO:0046872">
    <property type="term" value="F:metal ion binding"/>
    <property type="evidence" value="ECO:0007669"/>
    <property type="project" value="UniProtKB-KW"/>
</dbReference>
<dbReference type="PANTHER" id="PTHR43763:SF6">
    <property type="entry name" value="XAA-PRO AMINOPEPTIDASE 1"/>
    <property type="match status" value="1"/>
</dbReference>
<evidence type="ECO:0000313" key="8">
    <source>
        <dbReference type="Proteomes" id="UP000547011"/>
    </source>
</evidence>
<dbReference type="Gene3D" id="3.90.230.10">
    <property type="entry name" value="Creatinase/methionine aminopeptidase superfamily"/>
    <property type="match status" value="1"/>
</dbReference>
<dbReference type="CDD" id="cd01085">
    <property type="entry name" value="APP"/>
    <property type="match status" value="1"/>
</dbReference>
<dbReference type="GO" id="GO:0005737">
    <property type="term" value="C:cytoplasm"/>
    <property type="evidence" value="ECO:0007669"/>
    <property type="project" value="UniProtKB-ARBA"/>
</dbReference>
<dbReference type="FunFam" id="3.90.230.10:FF:000009">
    <property type="entry name" value="xaa-Pro aminopeptidase 2"/>
    <property type="match status" value="1"/>
</dbReference>
<dbReference type="InterPro" id="IPR033740">
    <property type="entry name" value="Pept_M24B"/>
</dbReference>
<dbReference type="Pfam" id="PF16189">
    <property type="entry name" value="Creatinase_N_2"/>
    <property type="match status" value="1"/>
</dbReference>
<dbReference type="InterPro" id="IPR032416">
    <property type="entry name" value="Peptidase_M24_C"/>
</dbReference>
<evidence type="ECO:0000256" key="3">
    <source>
        <dbReference type="ARBA" id="ARBA00022801"/>
    </source>
</evidence>
<dbReference type="InterPro" id="IPR029149">
    <property type="entry name" value="Creatin/AminoP/Spt16_N"/>
</dbReference>
<dbReference type="AlphaFoldDB" id="A0A7W6IL65"/>
<dbReference type="EMBL" id="JACIEW010000002">
    <property type="protein sequence ID" value="MBB4051604.1"/>
    <property type="molecule type" value="Genomic_DNA"/>
</dbReference>
<dbReference type="InterPro" id="IPR000587">
    <property type="entry name" value="Creatinase_N"/>
</dbReference>
<dbReference type="Pfam" id="PF00557">
    <property type="entry name" value="Peptidase_M24"/>
    <property type="match status" value="1"/>
</dbReference>
<keyword evidence="2" id="KW-0479">Metal-binding</keyword>
<dbReference type="Pfam" id="PF16188">
    <property type="entry name" value="Peptidase_M24_C"/>
    <property type="match status" value="1"/>
</dbReference>
<feature type="domain" description="Peptidase M24 C-terminal" evidence="6">
    <location>
        <begin position="514"/>
        <end position="574"/>
    </location>
</feature>
<organism evidence="7 8">
    <name type="scientific">Devosia subaequoris</name>
    <dbReference type="NCBI Taxonomy" id="395930"/>
    <lineage>
        <taxon>Bacteria</taxon>
        <taxon>Pseudomonadati</taxon>
        <taxon>Pseudomonadota</taxon>
        <taxon>Alphaproteobacteria</taxon>
        <taxon>Hyphomicrobiales</taxon>
        <taxon>Devosiaceae</taxon>
        <taxon>Devosia</taxon>
    </lineage>
</organism>
<feature type="domain" description="Peptidase M24" evidence="4">
    <location>
        <begin position="295"/>
        <end position="508"/>
    </location>
</feature>
<dbReference type="InterPro" id="IPR000994">
    <property type="entry name" value="Pept_M24"/>
</dbReference>
<reference evidence="7 8" key="1">
    <citation type="submission" date="2020-08" db="EMBL/GenBank/DDBJ databases">
        <title>Genomic Encyclopedia of Type Strains, Phase IV (KMG-IV): sequencing the most valuable type-strain genomes for metagenomic binning, comparative biology and taxonomic classification.</title>
        <authorList>
            <person name="Goeker M."/>
        </authorList>
    </citation>
    <scope>NUCLEOTIDE SEQUENCE [LARGE SCALE GENOMIC DNA]</scope>
    <source>
        <strain evidence="7 8">DSM 23447</strain>
    </source>
</reference>
<keyword evidence="7" id="KW-0645">Protease</keyword>
<proteinExistence type="inferred from homology"/>
<dbReference type="Pfam" id="PF01321">
    <property type="entry name" value="Creatinase_N"/>
    <property type="match status" value="1"/>
</dbReference>
<evidence type="ECO:0000256" key="1">
    <source>
        <dbReference type="ARBA" id="ARBA00008766"/>
    </source>
</evidence>
<dbReference type="GO" id="GO:0070006">
    <property type="term" value="F:metalloaminopeptidase activity"/>
    <property type="evidence" value="ECO:0007669"/>
    <property type="project" value="InterPro"/>
</dbReference>
<evidence type="ECO:0000259" key="4">
    <source>
        <dbReference type="Pfam" id="PF00557"/>
    </source>
</evidence>
<evidence type="ECO:0000256" key="2">
    <source>
        <dbReference type="ARBA" id="ARBA00022723"/>
    </source>
</evidence>
<gene>
    <name evidence="7" type="ORF">GGR20_001240</name>
</gene>
<dbReference type="PANTHER" id="PTHR43763">
    <property type="entry name" value="XAA-PRO AMINOPEPTIDASE 1"/>
    <property type="match status" value="1"/>
</dbReference>
<evidence type="ECO:0000313" key="7">
    <source>
        <dbReference type="EMBL" id="MBB4051604.1"/>
    </source>
</evidence>
<evidence type="ECO:0000259" key="5">
    <source>
        <dbReference type="Pfam" id="PF01321"/>
    </source>
</evidence>
<dbReference type="EC" id="3.4.11.9" evidence="7"/>
<accession>A0A7W6IL65</accession>
<dbReference type="InterPro" id="IPR050422">
    <property type="entry name" value="X-Pro_aminopeptidase_P"/>
</dbReference>
<dbReference type="Gene3D" id="3.40.350.10">
    <property type="entry name" value="Creatinase/prolidase N-terminal domain"/>
    <property type="match status" value="2"/>
</dbReference>
<protein>
    <submittedName>
        <fullName evidence="7">Xaa-Pro aminopeptidase</fullName>
        <ecNumber evidence="7">3.4.11.9</ecNumber>
    </submittedName>
</protein>
<feature type="domain" description="Creatinase N-terminal" evidence="5">
    <location>
        <begin position="1"/>
        <end position="128"/>
    </location>
</feature>
<dbReference type="SUPFAM" id="SSF53092">
    <property type="entry name" value="Creatinase/prolidase N-terminal domain"/>
    <property type="match status" value="2"/>
</dbReference>
<sequence length="574" mass="61286">MQKVGIDAFLIPRADAHRGESVPASEARLAYVTGFTGSAGMAVIGRDKAGLFVDSRYTLQAPSQTDTDIVTVHEVGQGGVSPEIRLYVPKGGKLAYDPWLHTPGEIRDLNEKLSGHAEAVPHANLVDAIWADRPAPPVSVIEFLGHNRAGQSAADKIEAVRETLANDMAEAVVLTLPESICWLFNMRGRDVPNTPFVLGFAIVPATGLPTLFLDAAKITPELSAALADIATVAEAATLTDALAALGKSGKSVLIDPQTAPAAIAETLRQTGAKLIEKRDPVLGPKSRKNEAELAGMREAHKLDGAALAKFLSWFDAEAPKGELTEIGIVTALESFRREEESCIDASFDTISGAGPNGAIVHYRVTTKTDRKLNPGEIMLVDSGAQYLSGTTDITRTLSTGSATAEQKDRYTRVLKGMIAISTARFPAGTTGAQLDILARQFLWQDGVTYNHGTGHGVGAFLGVHEGPIGISPRTTTPLETGNILSNEPGYYKAGEYGIRIENLVTVHEAADHPGFLEFETITLAPIDTRLIDLDLLTAAERDWLNAYHSRVWSEIGPLVSGAVKDWLQHATAAI</sequence>